<dbReference type="Pfam" id="PF12672">
    <property type="entry name" value="DUF3793"/>
    <property type="match status" value="1"/>
</dbReference>
<dbReference type="EMBL" id="DWWL01000046">
    <property type="protein sequence ID" value="HJC47831.1"/>
    <property type="molecule type" value="Genomic_DNA"/>
</dbReference>
<evidence type="ECO:0000313" key="1">
    <source>
        <dbReference type="EMBL" id="HJC47831.1"/>
    </source>
</evidence>
<protein>
    <submittedName>
        <fullName evidence="1">DUF3793 family protein</fullName>
    </submittedName>
</protein>
<sequence>MTAAVFERQLVQHCAPAIAGIKPASIITFSRKEGEIGERIREMELAYNRKFQENDLKLRILCECPERCLLMVYRPSVLERHVSRPEICGILQDEGYGTDTLDEMLDGLAGRIGRSGPCGFPHEIGLFLGYPVEDVVGFMENKGKNCLYSCYWKVYSDVERAKRWCSRWEKVRDRLMKASDSGMSICEMIRVGAAA</sequence>
<proteinExistence type="predicted"/>
<dbReference type="AlphaFoldDB" id="A0A9D2PD40"/>
<dbReference type="InterPro" id="IPR024523">
    <property type="entry name" value="DUF3793"/>
</dbReference>
<accession>A0A9D2PD40</accession>
<gene>
    <name evidence="1" type="ORF">IAA04_07250</name>
</gene>
<reference evidence="1" key="2">
    <citation type="submission" date="2021-04" db="EMBL/GenBank/DDBJ databases">
        <authorList>
            <person name="Gilroy R."/>
        </authorList>
    </citation>
    <scope>NUCLEOTIDE SEQUENCE</scope>
    <source>
        <strain evidence="1">CHK183-5548</strain>
    </source>
</reference>
<comment type="caution">
    <text evidence="1">The sequence shown here is derived from an EMBL/GenBank/DDBJ whole genome shotgun (WGS) entry which is preliminary data.</text>
</comment>
<dbReference type="Proteomes" id="UP000823883">
    <property type="component" value="Unassembled WGS sequence"/>
</dbReference>
<name>A0A9D2PD40_9FIRM</name>
<organism evidence="1 2">
    <name type="scientific">Candidatus Lachnoclostridium pullistercoris</name>
    <dbReference type="NCBI Taxonomy" id="2838632"/>
    <lineage>
        <taxon>Bacteria</taxon>
        <taxon>Bacillati</taxon>
        <taxon>Bacillota</taxon>
        <taxon>Clostridia</taxon>
        <taxon>Lachnospirales</taxon>
        <taxon>Lachnospiraceae</taxon>
    </lineage>
</organism>
<reference evidence="1" key="1">
    <citation type="journal article" date="2021" name="PeerJ">
        <title>Extensive microbial diversity within the chicken gut microbiome revealed by metagenomics and culture.</title>
        <authorList>
            <person name="Gilroy R."/>
            <person name="Ravi A."/>
            <person name="Getino M."/>
            <person name="Pursley I."/>
            <person name="Horton D.L."/>
            <person name="Alikhan N.F."/>
            <person name="Baker D."/>
            <person name="Gharbi K."/>
            <person name="Hall N."/>
            <person name="Watson M."/>
            <person name="Adriaenssens E.M."/>
            <person name="Foster-Nyarko E."/>
            <person name="Jarju S."/>
            <person name="Secka A."/>
            <person name="Antonio M."/>
            <person name="Oren A."/>
            <person name="Chaudhuri R.R."/>
            <person name="La Ragione R."/>
            <person name="Hildebrand F."/>
            <person name="Pallen M.J."/>
        </authorList>
    </citation>
    <scope>NUCLEOTIDE SEQUENCE</scope>
    <source>
        <strain evidence="1">CHK183-5548</strain>
    </source>
</reference>
<evidence type="ECO:0000313" key="2">
    <source>
        <dbReference type="Proteomes" id="UP000823883"/>
    </source>
</evidence>